<evidence type="ECO:0000313" key="1">
    <source>
        <dbReference type="EMBL" id="AGH46880.1"/>
    </source>
</evidence>
<keyword evidence="2" id="KW-1185">Reference proteome</keyword>
<reference evidence="1 2" key="1">
    <citation type="journal article" date="2013" name="Genome Announc.">
        <title>Complete Genome Sequence of Glaciecola psychrophila Strain 170T.</title>
        <authorList>
            <person name="Yin J."/>
            <person name="Chen J."/>
            <person name="Liu G."/>
            <person name="Yu Y."/>
            <person name="Song L."/>
            <person name="Wang X."/>
            <person name="Qu X."/>
        </authorList>
    </citation>
    <scope>NUCLEOTIDE SEQUENCE [LARGE SCALE GENOMIC DNA]</scope>
    <source>
        <strain evidence="1 2">170</strain>
    </source>
</reference>
<dbReference type="HOGENOM" id="CLU_3314128_0_0_6"/>
<gene>
    <name evidence="1" type="ORF">C427_4781</name>
</gene>
<protein>
    <submittedName>
        <fullName evidence="1">Uncharacterized protein</fullName>
    </submittedName>
</protein>
<sequence>MRDIFSFRFIPSPSARSISLFHFKKLKLIPKQLCLDCGK</sequence>
<dbReference type="PATRIC" id="fig|1129794.4.peg.4761"/>
<dbReference type="STRING" id="1129794.C427_4781"/>
<organism evidence="1 2">
    <name type="scientific">Paraglaciecola psychrophila 170</name>
    <dbReference type="NCBI Taxonomy" id="1129794"/>
    <lineage>
        <taxon>Bacteria</taxon>
        <taxon>Pseudomonadati</taxon>
        <taxon>Pseudomonadota</taxon>
        <taxon>Gammaproteobacteria</taxon>
        <taxon>Alteromonadales</taxon>
        <taxon>Alteromonadaceae</taxon>
        <taxon>Paraglaciecola</taxon>
    </lineage>
</organism>
<evidence type="ECO:0000313" key="2">
    <source>
        <dbReference type="Proteomes" id="UP000011864"/>
    </source>
</evidence>
<accession>K7A586</accession>
<name>K7A586_9ALTE</name>
<dbReference type="Proteomes" id="UP000011864">
    <property type="component" value="Chromosome"/>
</dbReference>
<dbReference type="AlphaFoldDB" id="K7A586"/>
<dbReference type="EMBL" id="CP003837">
    <property type="protein sequence ID" value="AGH46880.1"/>
    <property type="molecule type" value="Genomic_DNA"/>
</dbReference>
<proteinExistence type="predicted"/>
<dbReference type="KEGG" id="gps:C427_4781"/>